<feature type="transmembrane region" description="Helical" evidence="7">
    <location>
        <begin position="211"/>
        <end position="237"/>
    </location>
</feature>
<proteinExistence type="predicted"/>
<keyword evidence="2" id="KW-1003">Cell membrane</keyword>
<protein>
    <submittedName>
        <fullName evidence="8">Membrane protein</fullName>
    </submittedName>
</protein>
<comment type="caution">
    <text evidence="8">The sequence shown here is derived from an EMBL/GenBank/DDBJ whole genome shotgun (WGS) entry which is preliminary data.</text>
</comment>
<comment type="subcellular location">
    <subcellularLocation>
        <location evidence="1">Cell membrane</location>
        <topology evidence="1">Multi-pass membrane protein</topology>
    </subcellularLocation>
</comment>
<reference evidence="8 9" key="1">
    <citation type="journal article" date="2014" name="Int. J. Syst. Evol. Microbiol.">
        <title>Complete genome sequence of Corynebacterium casei LMG S-19264T (=DSM 44701T), isolated from a smear-ripened cheese.</title>
        <authorList>
            <consortium name="US DOE Joint Genome Institute (JGI-PGF)"/>
            <person name="Walter F."/>
            <person name="Albersmeier A."/>
            <person name="Kalinowski J."/>
            <person name="Ruckert C."/>
        </authorList>
    </citation>
    <scope>NUCLEOTIDE SEQUENCE [LARGE SCALE GENOMIC DNA]</scope>
    <source>
        <strain evidence="8 9">KCTC 19473</strain>
    </source>
</reference>
<keyword evidence="4 7" id="KW-1133">Transmembrane helix</keyword>
<evidence type="ECO:0000256" key="6">
    <source>
        <dbReference type="SAM" id="MobiDB-lite"/>
    </source>
</evidence>
<evidence type="ECO:0000256" key="3">
    <source>
        <dbReference type="ARBA" id="ARBA00022692"/>
    </source>
</evidence>
<evidence type="ECO:0000256" key="1">
    <source>
        <dbReference type="ARBA" id="ARBA00004651"/>
    </source>
</evidence>
<evidence type="ECO:0000256" key="2">
    <source>
        <dbReference type="ARBA" id="ARBA00022475"/>
    </source>
</evidence>
<feature type="region of interest" description="Disordered" evidence="6">
    <location>
        <begin position="320"/>
        <end position="341"/>
    </location>
</feature>
<accession>A0A918X8N1</accession>
<keyword evidence="3 7" id="KW-0812">Transmembrane</keyword>
<feature type="transmembrane region" description="Helical" evidence="7">
    <location>
        <begin position="130"/>
        <end position="151"/>
    </location>
</feature>
<feature type="transmembrane region" description="Helical" evidence="7">
    <location>
        <begin position="163"/>
        <end position="190"/>
    </location>
</feature>
<evidence type="ECO:0000256" key="5">
    <source>
        <dbReference type="ARBA" id="ARBA00023136"/>
    </source>
</evidence>
<dbReference type="GO" id="GO:0005886">
    <property type="term" value="C:plasma membrane"/>
    <property type="evidence" value="ECO:0007669"/>
    <property type="project" value="UniProtKB-SubCell"/>
</dbReference>
<dbReference type="Pfam" id="PF03706">
    <property type="entry name" value="LPG_synthase_TM"/>
    <property type="match status" value="1"/>
</dbReference>
<dbReference type="Proteomes" id="UP000654947">
    <property type="component" value="Unassembled WGS sequence"/>
</dbReference>
<feature type="transmembrane region" description="Helical" evidence="7">
    <location>
        <begin position="60"/>
        <end position="80"/>
    </location>
</feature>
<evidence type="ECO:0000313" key="9">
    <source>
        <dbReference type="Proteomes" id="UP000654947"/>
    </source>
</evidence>
<feature type="transmembrane region" description="Helical" evidence="7">
    <location>
        <begin position="249"/>
        <end position="267"/>
    </location>
</feature>
<evidence type="ECO:0000256" key="7">
    <source>
        <dbReference type="SAM" id="Phobius"/>
    </source>
</evidence>
<sequence>MERTVNAPGALGLLSRLRRSRAVRSVLLVLVCAAAGWALHSHWAQARDALLDLPPWAPPAAVLAGAAGLAAQMMAWRALLAGLGSPLPRRVAARVMFVGQLGKYLPGSVWAFVAQMELARDHAVPRSRGAAATLLAVAVTVATGAAVAAVALPLSSAEAARHWWWVLAPAPLFLLALHPRVIAWGTGLIARAFSRFHSVTGAGPLDVDGRAVTAAVSWTLLAWVPLGLHLWILTWAVGGDPLSSLGPAVGAYALAWTLGLLVVFAPAGLGVREAVLVVALAPVVEAGAALVLAVLSRLVMTVADLAWAGVGLLASRGRREGTAASAPGPEAGQAEESNRRT</sequence>
<evidence type="ECO:0000313" key="8">
    <source>
        <dbReference type="EMBL" id="GHD18372.1"/>
    </source>
</evidence>
<name>A0A918X8N1_9ACTN</name>
<dbReference type="InterPro" id="IPR022791">
    <property type="entry name" value="L-PG_synthase/AglD"/>
</dbReference>
<dbReference type="AlphaFoldDB" id="A0A918X8N1"/>
<dbReference type="EMBL" id="BMXL01000003">
    <property type="protein sequence ID" value="GHD18372.1"/>
    <property type="molecule type" value="Genomic_DNA"/>
</dbReference>
<feature type="transmembrane region" description="Helical" evidence="7">
    <location>
        <begin position="21"/>
        <end position="40"/>
    </location>
</feature>
<gene>
    <name evidence="8" type="ORF">GCM10007147_08480</name>
</gene>
<feature type="transmembrane region" description="Helical" evidence="7">
    <location>
        <begin position="274"/>
        <end position="295"/>
    </location>
</feature>
<keyword evidence="9" id="KW-1185">Reference proteome</keyword>
<keyword evidence="5 7" id="KW-0472">Membrane</keyword>
<dbReference type="RefSeq" id="WP_193517429.1">
    <property type="nucleotide sequence ID" value="NZ_BMXL01000003.1"/>
</dbReference>
<organism evidence="8 9">
    <name type="scientific">Nocardiopsis kunsanensis</name>
    <dbReference type="NCBI Taxonomy" id="141693"/>
    <lineage>
        <taxon>Bacteria</taxon>
        <taxon>Bacillati</taxon>
        <taxon>Actinomycetota</taxon>
        <taxon>Actinomycetes</taxon>
        <taxon>Streptosporangiales</taxon>
        <taxon>Nocardiopsidaceae</taxon>
        <taxon>Nocardiopsis</taxon>
    </lineage>
</organism>
<evidence type="ECO:0000256" key="4">
    <source>
        <dbReference type="ARBA" id="ARBA00022989"/>
    </source>
</evidence>